<feature type="region of interest" description="Disordered" evidence="1">
    <location>
        <begin position="46"/>
        <end position="94"/>
    </location>
</feature>
<reference evidence="2" key="1">
    <citation type="submission" date="2022-07" db="EMBL/GenBank/DDBJ databases">
        <title>Chromosome-level genome of Muraenolepis orangiensis.</title>
        <authorList>
            <person name="Kim J."/>
        </authorList>
    </citation>
    <scope>NUCLEOTIDE SEQUENCE</scope>
    <source>
        <strain evidence="2">KU_S4_2022</strain>
        <tissue evidence="2">Muscle</tissue>
    </source>
</reference>
<protein>
    <submittedName>
        <fullName evidence="2">Uncharacterized protein</fullName>
    </submittedName>
</protein>
<dbReference type="EMBL" id="JANIIK010000043">
    <property type="protein sequence ID" value="KAJ3605864.1"/>
    <property type="molecule type" value="Genomic_DNA"/>
</dbReference>
<dbReference type="Proteomes" id="UP001148018">
    <property type="component" value="Unassembled WGS sequence"/>
</dbReference>
<organism evidence="2 3">
    <name type="scientific">Muraenolepis orangiensis</name>
    <name type="common">Patagonian moray cod</name>
    <dbReference type="NCBI Taxonomy" id="630683"/>
    <lineage>
        <taxon>Eukaryota</taxon>
        <taxon>Metazoa</taxon>
        <taxon>Chordata</taxon>
        <taxon>Craniata</taxon>
        <taxon>Vertebrata</taxon>
        <taxon>Euteleostomi</taxon>
        <taxon>Actinopterygii</taxon>
        <taxon>Neopterygii</taxon>
        <taxon>Teleostei</taxon>
        <taxon>Neoteleostei</taxon>
        <taxon>Acanthomorphata</taxon>
        <taxon>Zeiogadaria</taxon>
        <taxon>Gadariae</taxon>
        <taxon>Gadiformes</taxon>
        <taxon>Muraenolepidoidei</taxon>
        <taxon>Muraenolepididae</taxon>
        <taxon>Muraenolepis</taxon>
    </lineage>
</organism>
<sequence length="94" mass="9886">MRGPGVAETGSDLRSMGIVFTAVGPNSGRTEPVDPDVHGPAADLLSAIDLTPPSPHTPCPLFNNGPMARLPSPPSERLQTPPTRRPHDEDVCPD</sequence>
<proteinExistence type="predicted"/>
<name>A0A9Q0EFK7_9TELE</name>
<keyword evidence="3" id="KW-1185">Reference proteome</keyword>
<gene>
    <name evidence="2" type="ORF">NHX12_027907</name>
</gene>
<accession>A0A9Q0EFK7</accession>
<comment type="caution">
    <text evidence="2">The sequence shown here is derived from an EMBL/GenBank/DDBJ whole genome shotgun (WGS) entry which is preliminary data.</text>
</comment>
<dbReference type="AlphaFoldDB" id="A0A9Q0EFK7"/>
<evidence type="ECO:0000313" key="3">
    <source>
        <dbReference type="Proteomes" id="UP001148018"/>
    </source>
</evidence>
<feature type="compositionally biased region" description="Basic and acidic residues" evidence="1">
    <location>
        <begin position="85"/>
        <end position="94"/>
    </location>
</feature>
<evidence type="ECO:0000256" key="1">
    <source>
        <dbReference type="SAM" id="MobiDB-lite"/>
    </source>
</evidence>
<evidence type="ECO:0000313" key="2">
    <source>
        <dbReference type="EMBL" id="KAJ3605864.1"/>
    </source>
</evidence>